<dbReference type="STRING" id="67855.RO21_00635"/>
<protein>
    <submittedName>
        <fullName evidence="5">Purine nucleoside phosphoramidase</fullName>
        <ecNumber evidence="6">3.9.1.-</ecNumber>
    </submittedName>
</protein>
<sequence length="119" mass="13322">MLTNYEETIFSKIIRKEIPAAIVYQDDLVTAFRDIAPQAKTHILIVPNKFIPTVNHVSEEDEPALGRLFTVAAKIAKQEGIDESGYRLIMNCNQHGGQEVFHIHMHLVGGEPLGKMLAK</sequence>
<dbReference type="OrthoDB" id="9784774at2"/>
<dbReference type="PROSITE" id="PS51084">
    <property type="entry name" value="HIT_2"/>
    <property type="match status" value="1"/>
</dbReference>
<dbReference type="Gene3D" id="3.30.428.10">
    <property type="entry name" value="HIT-like"/>
    <property type="match status" value="1"/>
</dbReference>
<evidence type="ECO:0000259" key="4">
    <source>
        <dbReference type="PROSITE" id="PS51084"/>
    </source>
</evidence>
<dbReference type="PATRIC" id="fig|67855.3.peg.987"/>
<dbReference type="InterPro" id="IPR019808">
    <property type="entry name" value="Histidine_triad_CS"/>
</dbReference>
<evidence type="ECO:0000313" key="7">
    <source>
        <dbReference type="Proteomes" id="UP000036270"/>
    </source>
</evidence>
<dbReference type="NCBIfam" id="NF007965">
    <property type="entry name" value="PRK10687.1"/>
    <property type="match status" value="1"/>
</dbReference>
<keyword evidence="6" id="KW-0378">Hydrolase</keyword>
<comment type="caution">
    <text evidence="5">The sequence shown here is derived from an EMBL/GenBank/DDBJ whole genome shotgun (WGS) entry which is preliminary data.</text>
</comment>
<dbReference type="EC" id="3.9.1.-" evidence="6"/>
<dbReference type="CDD" id="cd01276">
    <property type="entry name" value="PKCI_related"/>
    <property type="match status" value="1"/>
</dbReference>
<evidence type="ECO:0000313" key="8">
    <source>
        <dbReference type="Proteomes" id="UP000297396"/>
    </source>
</evidence>
<dbReference type="RefSeq" id="WP_047975867.1">
    <property type="nucleotide sequence ID" value="NZ_JADGLC010000012.1"/>
</dbReference>
<dbReference type="InterPro" id="IPR036265">
    <property type="entry name" value="HIT-like_sf"/>
</dbReference>
<gene>
    <name evidence="6" type="primary">hinT</name>
    <name evidence="6" type="ORF">E4T80_06565</name>
    <name evidence="5" type="ORF">RO21_00635</name>
</gene>
<accession>A0A0J5P837</accession>
<feature type="domain" description="HIT" evidence="4">
    <location>
        <begin position="9"/>
        <end position="118"/>
    </location>
</feature>
<dbReference type="GO" id="GO:0016787">
    <property type="term" value="F:hydrolase activity"/>
    <property type="evidence" value="ECO:0007669"/>
    <property type="project" value="UniProtKB-KW"/>
</dbReference>
<dbReference type="PROSITE" id="PS00892">
    <property type="entry name" value="HIT_1"/>
    <property type="match status" value="1"/>
</dbReference>
<dbReference type="SUPFAM" id="SSF54197">
    <property type="entry name" value="HIT-like"/>
    <property type="match status" value="1"/>
</dbReference>
<dbReference type="Proteomes" id="UP000297396">
    <property type="component" value="Unassembled WGS sequence"/>
</dbReference>
<dbReference type="PRINTS" id="PR00332">
    <property type="entry name" value="HISTRIAD"/>
</dbReference>
<evidence type="ECO:0000256" key="1">
    <source>
        <dbReference type="PIRSR" id="PIRSR601310-1"/>
    </source>
</evidence>
<dbReference type="EMBL" id="JWIZ01000003">
    <property type="protein sequence ID" value="KMK52391.1"/>
    <property type="molecule type" value="Genomic_DNA"/>
</dbReference>
<name>A0A0J5P837_9PAST</name>
<evidence type="ECO:0000256" key="2">
    <source>
        <dbReference type="PIRSR" id="PIRSR601310-3"/>
    </source>
</evidence>
<dbReference type="InterPro" id="IPR011146">
    <property type="entry name" value="HIT-like"/>
</dbReference>
<evidence type="ECO:0000313" key="6">
    <source>
        <dbReference type="EMBL" id="TFV10219.1"/>
    </source>
</evidence>
<keyword evidence="7" id="KW-1185">Reference proteome</keyword>
<dbReference type="AlphaFoldDB" id="A0A0J5P837"/>
<evidence type="ECO:0000256" key="3">
    <source>
        <dbReference type="PROSITE-ProRule" id="PRU00464"/>
    </source>
</evidence>
<reference evidence="6 8" key="2">
    <citation type="submission" date="2019-03" db="EMBL/GenBank/DDBJ databases">
        <title>Diversity of the mouse oral microbiome.</title>
        <authorList>
            <person name="Joseph S."/>
            <person name="Aduse-Opoku J."/>
            <person name="Curtis M."/>
            <person name="Wade W."/>
            <person name="Hashim A."/>
        </authorList>
    </citation>
    <scope>NUCLEOTIDE SEQUENCE [LARGE SCALE GENOMIC DNA]</scope>
    <source>
        <strain evidence="6 8">WT12</strain>
    </source>
</reference>
<organism evidence="5 7">
    <name type="scientific">Muribacter muris</name>
    <dbReference type="NCBI Taxonomy" id="67855"/>
    <lineage>
        <taxon>Bacteria</taxon>
        <taxon>Pseudomonadati</taxon>
        <taxon>Pseudomonadota</taxon>
        <taxon>Gammaproteobacteria</taxon>
        <taxon>Pasteurellales</taxon>
        <taxon>Pasteurellaceae</taxon>
        <taxon>Muribacter</taxon>
    </lineage>
</organism>
<reference evidence="5 7" key="1">
    <citation type="submission" date="2014-12" db="EMBL/GenBank/DDBJ databases">
        <title>Reclassification of Actinobacillus muris as Muribacter muris.</title>
        <authorList>
            <person name="Christensen H."/>
            <person name="Nicklas W."/>
            <person name="Bisgaard M."/>
        </authorList>
    </citation>
    <scope>NUCLEOTIDE SEQUENCE [LARGE SCALE GENOMIC DNA]</scope>
    <source>
        <strain evidence="5 7">Ackerman80-443D</strain>
    </source>
</reference>
<feature type="short sequence motif" description="Histidine triad motif" evidence="2 3">
    <location>
        <begin position="102"/>
        <end position="106"/>
    </location>
</feature>
<feature type="active site" description="Tele-AMP-histidine intermediate" evidence="1">
    <location>
        <position position="104"/>
    </location>
</feature>
<dbReference type="EMBL" id="SPPA01000012">
    <property type="protein sequence ID" value="TFV10219.1"/>
    <property type="molecule type" value="Genomic_DNA"/>
</dbReference>
<dbReference type="Pfam" id="PF01230">
    <property type="entry name" value="HIT"/>
    <property type="match status" value="1"/>
</dbReference>
<proteinExistence type="predicted"/>
<dbReference type="PANTHER" id="PTHR23089">
    <property type="entry name" value="HISTIDINE TRIAD HIT PROTEIN"/>
    <property type="match status" value="1"/>
</dbReference>
<dbReference type="InterPro" id="IPR001310">
    <property type="entry name" value="Histidine_triad_HIT"/>
</dbReference>
<dbReference type="Proteomes" id="UP000036270">
    <property type="component" value="Unassembled WGS sequence"/>
</dbReference>
<evidence type="ECO:0000313" key="5">
    <source>
        <dbReference type="EMBL" id="KMK52391.1"/>
    </source>
</evidence>